<dbReference type="PANTHER" id="PTHR11654">
    <property type="entry name" value="OLIGOPEPTIDE TRANSPORTER-RELATED"/>
    <property type="match status" value="1"/>
</dbReference>
<dbReference type="GO" id="GO:0016020">
    <property type="term" value="C:membrane"/>
    <property type="evidence" value="ECO:0007669"/>
    <property type="project" value="UniProtKB-SubCell"/>
</dbReference>
<accession>A0A820LT92</accession>
<dbReference type="EMBL" id="CAJOBB010019805">
    <property type="protein sequence ID" value="CAF4361887.1"/>
    <property type="molecule type" value="Genomic_DNA"/>
</dbReference>
<name>A0A820LT92_9BILA</name>
<evidence type="ECO:0000256" key="5">
    <source>
        <dbReference type="ARBA" id="ARBA00022989"/>
    </source>
</evidence>
<comment type="caution">
    <text evidence="7">The sequence shown here is derived from an EMBL/GenBank/DDBJ whole genome shotgun (WGS) entry which is preliminary data.</text>
</comment>
<dbReference type="InterPro" id="IPR036259">
    <property type="entry name" value="MFS_trans_sf"/>
</dbReference>
<keyword evidence="4" id="KW-0653">Protein transport</keyword>
<dbReference type="GO" id="GO:0022857">
    <property type="term" value="F:transmembrane transporter activity"/>
    <property type="evidence" value="ECO:0007669"/>
    <property type="project" value="InterPro"/>
</dbReference>
<dbReference type="Proteomes" id="UP000663868">
    <property type="component" value="Unassembled WGS sequence"/>
</dbReference>
<evidence type="ECO:0000256" key="3">
    <source>
        <dbReference type="ARBA" id="ARBA00022692"/>
    </source>
</evidence>
<comment type="similarity">
    <text evidence="2">Belongs to the major facilitator superfamily. Proton-dependent oligopeptide transporter (POT/PTR) (TC 2.A.17) family.</text>
</comment>
<evidence type="ECO:0000256" key="1">
    <source>
        <dbReference type="ARBA" id="ARBA00004141"/>
    </source>
</evidence>
<proteinExistence type="inferred from homology"/>
<organism evidence="7 8">
    <name type="scientific">Adineta steineri</name>
    <dbReference type="NCBI Taxonomy" id="433720"/>
    <lineage>
        <taxon>Eukaryota</taxon>
        <taxon>Metazoa</taxon>
        <taxon>Spiralia</taxon>
        <taxon>Gnathifera</taxon>
        <taxon>Rotifera</taxon>
        <taxon>Eurotatoria</taxon>
        <taxon>Bdelloidea</taxon>
        <taxon>Adinetida</taxon>
        <taxon>Adinetidae</taxon>
        <taxon>Adineta</taxon>
    </lineage>
</organism>
<keyword evidence="3" id="KW-0812">Transmembrane</keyword>
<keyword evidence="4" id="KW-0813">Transport</keyword>
<keyword evidence="6" id="KW-0472">Membrane</keyword>
<dbReference type="AlphaFoldDB" id="A0A820LT92"/>
<keyword evidence="5" id="KW-1133">Transmembrane helix</keyword>
<gene>
    <name evidence="7" type="ORF">KXQ929_LOCUS48864</name>
</gene>
<evidence type="ECO:0000256" key="6">
    <source>
        <dbReference type="ARBA" id="ARBA00023136"/>
    </source>
</evidence>
<evidence type="ECO:0000256" key="2">
    <source>
        <dbReference type="ARBA" id="ARBA00005982"/>
    </source>
</evidence>
<comment type="subcellular location">
    <subcellularLocation>
        <location evidence="1">Membrane</location>
        <topology evidence="1">Multi-pass membrane protein</topology>
    </subcellularLocation>
</comment>
<dbReference type="Gene3D" id="1.20.1250.20">
    <property type="entry name" value="MFS general substrate transporter like domains"/>
    <property type="match status" value="1"/>
</dbReference>
<evidence type="ECO:0000313" key="7">
    <source>
        <dbReference type="EMBL" id="CAF4361887.1"/>
    </source>
</evidence>
<evidence type="ECO:0000256" key="4">
    <source>
        <dbReference type="ARBA" id="ARBA00022856"/>
    </source>
</evidence>
<dbReference type="Pfam" id="PF00854">
    <property type="entry name" value="PTR2"/>
    <property type="match status" value="1"/>
</dbReference>
<evidence type="ECO:0000313" key="8">
    <source>
        <dbReference type="Proteomes" id="UP000663868"/>
    </source>
</evidence>
<keyword evidence="4" id="KW-0571">Peptide transport</keyword>
<feature type="non-terminal residue" evidence="7">
    <location>
        <position position="1"/>
    </location>
</feature>
<reference evidence="7" key="1">
    <citation type="submission" date="2021-02" db="EMBL/GenBank/DDBJ databases">
        <authorList>
            <person name="Nowell W R."/>
        </authorList>
    </citation>
    <scope>NUCLEOTIDE SEQUENCE</scope>
</reference>
<dbReference type="InterPro" id="IPR000109">
    <property type="entry name" value="POT_fam"/>
</dbReference>
<dbReference type="GO" id="GO:0015833">
    <property type="term" value="P:peptide transport"/>
    <property type="evidence" value="ECO:0007669"/>
    <property type="project" value="UniProtKB-KW"/>
</dbReference>
<protein>
    <submittedName>
        <fullName evidence="7">Uncharacterized protein</fullName>
    </submittedName>
</protein>
<sequence>MVIAGTVEKFRRDQCNPSSDESSMSVYILSIQSICMGVSEVFAMVASYEFAYFAAPQSAQSLFMSLRFASIGVSSFIGSG</sequence>